<reference evidence="1 2" key="1">
    <citation type="submission" date="2016-11" db="EMBL/GenBank/DDBJ databases">
        <title>Networking in microbes: conjugative elements and plasmids in the genus Alteromonas.</title>
        <authorList>
            <person name="Lopez-Perez M."/>
            <person name="Ramon-Marco N."/>
            <person name="Rodriguez-Valera F."/>
        </authorList>
    </citation>
    <scope>NUCLEOTIDE SEQUENCE [LARGE SCALE GENOMIC DNA]</scope>
    <source>
        <strain evidence="1 2">CP48</strain>
    </source>
</reference>
<protein>
    <submittedName>
        <fullName evidence="1">Uncharacterized protein</fullName>
    </submittedName>
</protein>
<sequence length="130" mass="14475">MKKALILIVAIAILSMVFTESDYKYIQYRDAQMVYNSATVPVETAKKFHLHWATNGGYDNKSGDVVLLEKSNDGAWVVKTPVFTGAETNPKIVGSFAIMGAEMKKSVFNNEELELHMADPSFNSLKILKI</sequence>
<evidence type="ECO:0000313" key="1">
    <source>
        <dbReference type="EMBL" id="APD91579.1"/>
    </source>
</evidence>
<dbReference type="AlphaFoldDB" id="A0AAC9NTA6"/>
<accession>A0AAC9NTA6</accession>
<dbReference type="RefSeq" id="WP_071960302.1">
    <property type="nucleotide sequence ID" value="NZ_CP018024.1"/>
</dbReference>
<organism evidence="1 2">
    <name type="scientific">Alteromonas mediterranea</name>
    <dbReference type="NCBI Taxonomy" id="314275"/>
    <lineage>
        <taxon>Bacteria</taxon>
        <taxon>Pseudomonadati</taxon>
        <taxon>Pseudomonadota</taxon>
        <taxon>Gammaproteobacteria</taxon>
        <taxon>Alteromonadales</taxon>
        <taxon>Alteromonadaceae</taxon>
        <taxon>Alteromonas/Salinimonas group</taxon>
        <taxon>Alteromonas</taxon>
    </lineage>
</organism>
<evidence type="ECO:0000313" key="2">
    <source>
        <dbReference type="Proteomes" id="UP000182101"/>
    </source>
</evidence>
<dbReference type="Proteomes" id="UP000182101">
    <property type="component" value="Chromosome"/>
</dbReference>
<proteinExistence type="predicted"/>
<gene>
    <name evidence="1" type="ORF">BM524_18240</name>
</gene>
<name>A0AAC9NTA6_9ALTE</name>
<dbReference type="EMBL" id="CP018024">
    <property type="protein sequence ID" value="APD91579.1"/>
    <property type="molecule type" value="Genomic_DNA"/>
</dbReference>